<evidence type="ECO:0000313" key="2">
    <source>
        <dbReference type="Proteomes" id="UP000229081"/>
    </source>
</evidence>
<protein>
    <submittedName>
        <fullName evidence="1">Uncharacterized protein</fullName>
    </submittedName>
</protein>
<gene>
    <name evidence="1" type="ORF">CVN68_20860</name>
</gene>
<dbReference type="AlphaFoldDB" id="A0A2K8MJN5"/>
<sequence>MLSGCAALAGPRAADTCKAIAGDRVAQALGSTLVTQELDGQRKHGKEVASTCHYDLANGDFVRITLSSYADPAEADEAFAWLKKKPSNAVLSEKLGVRVLYETGEKEIDALLSPTEQVYARIGHNAGQAKLDKTVIVGSIGVATFKHKGVENAAEKLASVIALAKQ</sequence>
<accession>A0A2K8MJN5</accession>
<dbReference type="Proteomes" id="UP000229081">
    <property type="component" value="Chromosome"/>
</dbReference>
<evidence type="ECO:0000313" key="1">
    <source>
        <dbReference type="EMBL" id="ATY34102.1"/>
    </source>
</evidence>
<reference evidence="1 2" key="1">
    <citation type="submission" date="2017-11" db="EMBL/GenBank/DDBJ databases">
        <title>Complete genome sequence of Sphingomonas sp. Strain Cra20, a psychrotolerant potential plant growth promoting rhizobacteria.</title>
        <authorList>
            <person name="Luo Y."/>
        </authorList>
    </citation>
    <scope>NUCLEOTIDE SEQUENCE [LARGE SCALE GENOMIC DNA]</scope>
    <source>
        <strain evidence="1 2">Cra20</strain>
    </source>
</reference>
<organism evidence="1 2">
    <name type="scientific">Sphingomonas psychrotolerans</name>
    <dbReference type="NCBI Taxonomy" id="1327635"/>
    <lineage>
        <taxon>Bacteria</taxon>
        <taxon>Pseudomonadati</taxon>
        <taxon>Pseudomonadota</taxon>
        <taxon>Alphaproteobacteria</taxon>
        <taxon>Sphingomonadales</taxon>
        <taxon>Sphingomonadaceae</taxon>
        <taxon>Sphingomonas</taxon>
    </lineage>
</organism>
<name>A0A2K8MJN5_9SPHN</name>
<proteinExistence type="predicted"/>
<keyword evidence="2" id="KW-1185">Reference proteome</keyword>
<dbReference type="KEGG" id="sphc:CVN68_20860"/>
<dbReference type="EMBL" id="CP024923">
    <property type="protein sequence ID" value="ATY34102.1"/>
    <property type="molecule type" value="Genomic_DNA"/>
</dbReference>